<dbReference type="InterPro" id="IPR011990">
    <property type="entry name" value="TPR-like_helical_dom_sf"/>
</dbReference>
<name>A0AAE1RII1_9SOLA</name>
<gene>
    <name evidence="4" type="ORF">RND71_027776</name>
</gene>
<sequence>MDKDGGQCKPNVVTYTIVVQNFVEKGQSIEALSILDQLKDFGCKPNRVLICTLIQGLCKDDEAHKVIDRVAESGIPYDTCYSFLVVSLFLIGKLKEAEMLFRRMLDAGLKPDGWTSSMIIIRWLCQQRRILDGYQLIDPVEQSTIDSDIYSILMAGLCEENHIVEAIKLASIMVGKGIQLKVPSVKNVIEYLRCCGKENLASSIGNIKS</sequence>
<dbReference type="PROSITE" id="PS51375">
    <property type="entry name" value="PPR"/>
    <property type="match status" value="3"/>
</dbReference>
<evidence type="ECO:0000313" key="4">
    <source>
        <dbReference type="EMBL" id="KAK4352258.1"/>
    </source>
</evidence>
<comment type="similarity">
    <text evidence="1">Belongs to the PPR family. P subfamily.</text>
</comment>
<protein>
    <recommendedName>
        <fullName evidence="6">Pentatricopeptide repeat-containing protein</fullName>
    </recommendedName>
</protein>
<dbReference type="PANTHER" id="PTHR46128:SF114">
    <property type="entry name" value="PENTACOTRIPEPTIDE-REPEAT REGION OF PRORP DOMAIN-CONTAINING PROTEIN"/>
    <property type="match status" value="1"/>
</dbReference>
<dbReference type="AlphaFoldDB" id="A0AAE1RII1"/>
<evidence type="ECO:0008006" key="6">
    <source>
        <dbReference type="Google" id="ProtNLM"/>
    </source>
</evidence>
<feature type="repeat" description="PPR" evidence="3">
    <location>
        <begin position="11"/>
        <end position="45"/>
    </location>
</feature>
<feature type="repeat" description="PPR" evidence="3">
    <location>
        <begin position="77"/>
        <end position="111"/>
    </location>
</feature>
<dbReference type="Pfam" id="PF01535">
    <property type="entry name" value="PPR"/>
    <property type="match status" value="2"/>
</dbReference>
<evidence type="ECO:0000313" key="5">
    <source>
        <dbReference type="Proteomes" id="UP001291623"/>
    </source>
</evidence>
<proteinExistence type="inferred from homology"/>
<feature type="repeat" description="PPR" evidence="3">
    <location>
        <begin position="146"/>
        <end position="180"/>
    </location>
</feature>
<dbReference type="Pfam" id="PF13041">
    <property type="entry name" value="PPR_2"/>
    <property type="match status" value="1"/>
</dbReference>
<keyword evidence="2" id="KW-0677">Repeat</keyword>
<comment type="caution">
    <text evidence="4">The sequence shown here is derived from an EMBL/GenBank/DDBJ whole genome shotgun (WGS) entry which is preliminary data.</text>
</comment>
<evidence type="ECO:0000256" key="1">
    <source>
        <dbReference type="ARBA" id="ARBA00007626"/>
    </source>
</evidence>
<dbReference type="PANTHER" id="PTHR46128">
    <property type="entry name" value="MITOCHONDRIAL GROUP I INTRON SPLICING FACTOR CCM1"/>
    <property type="match status" value="1"/>
</dbReference>
<evidence type="ECO:0000256" key="2">
    <source>
        <dbReference type="ARBA" id="ARBA00022737"/>
    </source>
</evidence>
<evidence type="ECO:0000256" key="3">
    <source>
        <dbReference type="PROSITE-ProRule" id="PRU00708"/>
    </source>
</evidence>
<dbReference type="NCBIfam" id="TIGR00756">
    <property type="entry name" value="PPR"/>
    <property type="match status" value="2"/>
</dbReference>
<reference evidence="4" key="1">
    <citation type="submission" date="2023-12" db="EMBL/GenBank/DDBJ databases">
        <title>Genome assembly of Anisodus tanguticus.</title>
        <authorList>
            <person name="Wang Y.-J."/>
        </authorList>
    </citation>
    <scope>NUCLEOTIDE SEQUENCE</scope>
    <source>
        <strain evidence="4">KB-2021</strain>
        <tissue evidence="4">Leaf</tissue>
    </source>
</reference>
<dbReference type="EMBL" id="JAVYJV010000015">
    <property type="protein sequence ID" value="KAK4352258.1"/>
    <property type="molecule type" value="Genomic_DNA"/>
</dbReference>
<dbReference type="Gene3D" id="1.25.40.10">
    <property type="entry name" value="Tetratricopeptide repeat domain"/>
    <property type="match status" value="2"/>
</dbReference>
<dbReference type="Proteomes" id="UP001291623">
    <property type="component" value="Unassembled WGS sequence"/>
</dbReference>
<dbReference type="InterPro" id="IPR002885">
    <property type="entry name" value="PPR_rpt"/>
</dbReference>
<accession>A0AAE1RII1</accession>
<organism evidence="4 5">
    <name type="scientific">Anisodus tanguticus</name>
    <dbReference type="NCBI Taxonomy" id="243964"/>
    <lineage>
        <taxon>Eukaryota</taxon>
        <taxon>Viridiplantae</taxon>
        <taxon>Streptophyta</taxon>
        <taxon>Embryophyta</taxon>
        <taxon>Tracheophyta</taxon>
        <taxon>Spermatophyta</taxon>
        <taxon>Magnoliopsida</taxon>
        <taxon>eudicotyledons</taxon>
        <taxon>Gunneridae</taxon>
        <taxon>Pentapetalae</taxon>
        <taxon>asterids</taxon>
        <taxon>lamiids</taxon>
        <taxon>Solanales</taxon>
        <taxon>Solanaceae</taxon>
        <taxon>Solanoideae</taxon>
        <taxon>Hyoscyameae</taxon>
        <taxon>Anisodus</taxon>
    </lineage>
</organism>
<keyword evidence="5" id="KW-1185">Reference proteome</keyword>
<dbReference type="InterPro" id="IPR050872">
    <property type="entry name" value="PPR_P_subfamily"/>
</dbReference>